<evidence type="ECO:0000313" key="2">
    <source>
        <dbReference type="EMBL" id="PIS07645.1"/>
    </source>
</evidence>
<name>A0A2H0W6C2_9BACT</name>
<evidence type="ECO:0000256" key="1">
    <source>
        <dbReference type="SAM" id="MobiDB-lite"/>
    </source>
</evidence>
<dbReference type="Proteomes" id="UP000231382">
    <property type="component" value="Unassembled WGS sequence"/>
</dbReference>
<evidence type="ECO:0000313" key="3">
    <source>
        <dbReference type="Proteomes" id="UP000231382"/>
    </source>
</evidence>
<organism evidence="2 3">
    <name type="scientific">Candidatus Berkelbacteria bacterium CG10_big_fil_rev_8_21_14_0_10_43_13</name>
    <dbReference type="NCBI Taxonomy" id="1974514"/>
    <lineage>
        <taxon>Bacteria</taxon>
        <taxon>Candidatus Berkelbacteria</taxon>
    </lineage>
</organism>
<dbReference type="AlphaFoldDB" id="A0A2H0W6C2"/>
<proteinExistence type="predicted"/>
<reference evidence="3" key="1">
    <citation type="submission" date="2017-09" db="EMBL/GenBank/DDBJ databases">
        <title>Depth-based differentiation of microbial function through sediment-hosted aquifers and enrichment of novel symbionts in the deep terrestrial subsurface.</title>
        <authorList>
            <person name="Probst A.J."/>
            <person name="Ladd B."/>
            <person name="Jarett J.K."/>
            <person name="Geller-Mcgrath D.E."/>
            <person name="Sieber C.M.K."/>
            <person name="Emerson J.B."/>
            <person name="Anantharaman K."/>
            <person name="Thomas B.C."/>
            <person name="Malmstrom R."/>
            <person name="Stieglmeier M."/>
            <person name="Klingl A."/>
            <person name="Woyke T."/>
            <person name="Ryan C.M."/>
            <person name="Banfield J.F."/>
        </authorList>
    </citation>
    <scope>NUCLEOTIDE SEQUENCE [LARGE SCALE GENOMIC DNA]</scope>
</reference>
<dbReference type="EMBL" id="PEZW01000018">
    <property type="protein sequence ID" value="PIS07645.1"/>
    <property type="molecule type" value="Genomic_DNA"/>
</dbReference>
<feature type="region of interest" description="Disordered" evidence="1">
    <location>
        <begin position="376"/>
        <end position="398"/>
    </location>
</feature>
<accession>A0A2H0W6C2</accession>
<comment type="caution">
    <text evidence="2">The sequence shown here is derived from an EMBL/GenBank/DDBJ whole genome shotgun (WGS) entry which is preliminary data.</text>
</comment>
<sequence length="398" mass="43694">MPSQVTTTSQQSNLIKFDSAANAIGPDKIPTPEEVLRLKLAVEKLPPDQKDWLRGKIADTSIEDASPESFDLEDELVIDKTDAQKPDLDSDNIANNSTVEQNPIVEAASETKSDIVELRNIVRDYLELIGQTNYASSIAGDVATKRSVEENRVKLVDKRIQILAIFRQALTDGVNDLEIESVIKDAGGDKSNTSEIARDMIDFWEHSKFKQHLLQHLEQNPLVRKEPVNKSENKTKIEVELPILKSDYSEPVKTLAKNQLTRGNTESIVENDDNFTINPPLAEEPNASIEPAKPVDEIASLVEMIPEKVTEPAPVASEPVATAVPATESVIEPKQQEPEISPQAMIEKVVEPEPEKDQSPILNWLEVVNTGKEGGLTAASVAGKGPGAVEPQGQEDRK</sequence>
<protein>
    <submittedName>
        <fullName evidence="2">Uncharacterized protein</fullName>
    </submittedName>
</protein>
<gene>
    <name evidence="2" type="ORF">COT78_03020</name>
</gene>